<gene>
    <name evidence="1" type="ORF">DHV72_21060</name>
</gene>
<sequence length="61" mass="7085">MQAVRPYPSYLKLPLCWLHLCTPVTYVTGVHKFAAAMQRSIFWVQGVFFISQCAQLFRFTS</sequence>
<comment type="caution">
    <text evidence="1">The sequence shown here is derived from an EMBL/GenBank/DDBJ whole genome shotgun (WGS) entry which is preliminary data.</text>
</comment>
<evidence type="ECO:0000313" key="1">
    <source>
        <dbReference type="EMBL" id="HCK02491.1"/>
    </source>
</evidence>
<accession>A0A9C7V8B0</accession>
<evidence type="ECO:0000313" key="2">
    <source>
        <dbReference type="Proteomes" id="UP000262210"/>
    </source>
</evidence>
<dbReference type="EMBL" id="DPSM01000029">
    <property type="protein sequence ID" value="HCK02491.1"/>
    <property type="molecule type" value="Genomic_DNA"/>
</dbReference>
<name>A0A9C7V8B0_9GAMM</name>
<dbReference type="Proteomes" id="UP000262210">
    <property type="component" value="Unassembled WGS sequence"/>
</dbReference>
<organism evidence="1 2">
    <name type="scientific">Serratia grimesii</name>
    <dbReference type="NCBI Taxonomy" id="82995"/>
    <lineage>
        <taxon>Bacteria</taxon>
        <taxon>Pseudomonadati</taxon>
        <taxon>Pseudomonadota</taxon>
        <taxon>Gammaproteobacteria</taxon>
        <taxon>Enterobacterales</taxon>
        <taxon>Yersiniaceae</taxon>
        <taxon>Serratia</taxon>
    </lineage>
</organism>
<reference evidence="1 2" key="1">
    <citation type="journal article" date="2018" name="Nat. Biotechnol.">
        <title>A standardized bacterial taxonomy based on genome phylogeny substantially revises the tree of life.</title>
        <authorList>
            <person name="Parks D.H."/>
            <person name="Chuvochina M."/>
            <person name="Waite D.W."/>
            <person name="Rinke C."/>
            <person name="Skarshewski A."/>
            <person name="Chaumeil P.A."/>
            <person name="Hugenholtz P."/>
        </authorList>
    </citation>
    <scope>NUCLEOTIDE SEQUENCE [LARGE SCALE GENOMIC DNA]</scope>
    <source>
        <strain evidence="1">UBA11264</strain>
    </source>
</reference>
<dbReference type="AlphaFoldDB" id="A0A9C7V8B0"/>
<protein>
    <submittedName>
        <fullName evidence="1">Uncharacterized protein</fullName>
    </submittedName>
</protein>
<proteinExistence type="predicted"/>